<dbReference type="EMBL" id="CM044707">
    <property type="protein sequence ID" value="KAI5653614.1"/>
    <property type="molecule type" value="Genomic_DNA"/>
</dbReference>
<dbReference type="Proteomes" id="UP001060085">
    <property type="component" value="Linkage Group LG07"/>
</dbReference>
<comment type="caution">
    <text evidence="1">The sequence shown here is derived from an EMBL/GenBank/DDBJ whole genome shotgun (WGS) entry which is preliminary data.</text>
</comment>
<sequence length="131" mass="14908">MVAYRKKGELRSSQEEHNAPVRILPRILQYLKEGAKPFLHSEKGRSLSQWESAPTHPSVVDSDNTIETGQSTTLCRFLACRPLATTPMTLPLSSIPKRQSTSEELIRPLRISFRYGMFPDGRVTIALELRW</sequence>
<reference evidence="2" key="1">
    <citation type="journal article" date="2023" name="Nat. Plants">
        <title>Single-cell RNA sequencing provides a high-resolution roadmap for understanding the multicellular compartmentation of specialized metabolism.</title>
        <authorList>
            <person name="Sun S."/>
            <person name="Shen X."/>
            <person name="Li Y."/>
            <person name="Li Y."/>
            <person name="Wang S."/>
            <person name="Li R."/>
            <person name="Zhang H."/>
            <person name="Shen G."/>
            <person name="Guo B."/>
            <person name="Wei J."/>
            <person name="Xu J."/>
            <person name="St-Pierre B."/>
            <person name="Chen S."/>
            <person name="Sun C."/>
        </authorList>
    </citation>
    <scope>NUCLEOTIDE SEQUENCE [LARGE SCALE GENOMIC DNA]</scope>
</reference>
<name>A0ACB9ZZ49_CATRO</name>
<proteinExistence type="predicted"/>
<keyword evidence="2" id="KW-1185">Reference proteome</keyword>
<protein>
    <submittedName>
        <fullName evidence="1">Uncharacterized protein</fullName>
    </submittedName>
</protein>
<gene>
    <name evidence="1" type="ORF">M9H77_30801</name>
</gene>
<organism evidence="1 2">
    <name type="scientific">Catharanthus roseus</name>
    <name type="common">Madagascar periwinkle</name>
    <name type="synonym">Vinca rosea</name>
    <dbReference type="NCBI Taxonomy" id="4058"/>
    <lineage>
        <taxon>Eukaryota</taxon>
        <taxon>Viridiplantae</taxon>
        <taxon>Streptophyta</taxon>
        <taxon>Embryophyta</taxon>
        <taxon>Tracheophyta</taxon>
        <taxon>Spermatophyta</taxon>
        <taxon>Magnoliopsida</taxon>
        <taxon>eudicotyledons</taxon>
        <taxon>Gunneridae</taxon>
        <taxon>Pentapetalae</taxon>
        <taxon>asterids</taxon>
        <taxon>lamiids</taxon>
        <taxon>Gentianales</taxon>
        <taxon>Apocynaceae</taxon>
        <taxon>Rauvolfioideae</taxon>
        <taxon>Vinceae</taxon>
        <taxon>Catharanthinae</taxon>
        <taxon>Catharanthus</taxon>
    </lineage>
</organism>
<accession>A0ACB9ZZ49</accession>
<evidence type="ECO:0000313" key="2">
    <source>
        <dbReference type="Proteomes" id="UP001060085"/>
    </source>
</evidence>
<evidence type="ECO:0000313" key="1">
    <source>
        <dbReference type="EMBL" id="KAI5653614.1"/>
    </source>
</evidence>